<keyword evidence="4 6" id="KW-1133">Transmembrane helix</keyword>
<organism evidence="7">
    <name type="scientific">Cacopsylla melanoneura</name>
    <dbReference type="NCBI Taxonomy" id="428564"/>
    <lineage>
        <taxon>Eukaryota</taxon>
        <taxon>Metazoa</taxon>
        <taxon>Ecdysozoa</taxon>
        <taxon>Arthropoda</taxon>
        <taxon>Hexapoda</taxon>
        <taxon>Insecta</taxon>
        <taxon>Pterygota</taxon>
        <taxon>Neoptera</taxon>
        <taxon>Paraneoptera</taxon>
        <taxon>Hemiptera</taxon>
        <taxon>Sternorrhyncha</taxon>
        <taxon>Psylloidea</taxon>
        <taxon>Psyllidae</taxon>
        <taxon>Psyllinae</taxon>
        <taxon>Cacopsylla</taxon>
    </lineage>
</organism>
<dbReference type="GO" id="GO:0005886">
    <property type="term" value="C:plasma membrane"/>
    <property type="evidence" value="ECO:0007669"/>
    <property type="project" value="UniProtKB-SubCell"/>
</dbReference>
<protein>
    <submittedName>
        <fullName evidence="7">Uncharacterized protein</fullName>
    </submittedName>
</protein>
<dbReference type="EMBL" id="HBUF01614375">
    <property type="protein sequence ID" value="CAG6779498.1"/>
    <property type="molecule type" value="Transcribed_RNA"/>
</dbReference>
<feature type="transmembrane region" description="Helical" evidence="6">
    <location>
        <begin position="78"/>
        <end position="98"/>
    </location>
</feature>
<dbReference type="Pfam" id="PF08395">
    <property type="entry name" value="7tm_7"/>
    <property type="match status" value="1"/>
</dbReference>
<sequence>MLDVRRKILSQVRTLSLLCVVFGLNPICIKMSTWTRLWRRLYALLWVGAILYQVLYTTRKLFKFAQKTDSVVQLTTDIIQLTFVEMTSILCVITNLINRQIKVDILDRFAKVDEDLARLGENNSRGRNL</sequence>
<feature type="transmembrane region" description="Helical" evidence="6">
    <location>
        <begin position="41"/>
        <end position="58"/>
    </location>
</feature>
<name>A0A8D9BAD1_9HEMI</name>
<evidence type="ECO:0000256" key="2">
    <source>
        <dbReference type="ARBA" id="ARBA00022475"/>
    </source>
</evidence>
<dbReference type="EMBL" id="HBUF01614377">
    <property type="protein sequence ID" value="CAG6779500.1"/>
    <property type="molecule type" value="Transcribed_RNA"/>
</dbReference>
<reference evidence="7" key="1">
    <citation type="submission" date="2021-05" db="EMBL/GenBank/DDBJ databases">
        <authorList>
            <person name="Alioto T."/>
            <person name="Alioto T."/>
            <person name="Gomez Garrido J."/>
        </authorList>
    </citation>
    <scope>NUCLEOTIDE SEQUENCE</scope>
</reference>
<comment type="subcellular location">
    <subcellularLocation>
        <location evidence="1">Cell membrane</location>
        <topology evidence="1">Multi-pass membrane protein</topology>
    </subcellularLocation>
</comment>
<accession>A0A8D9BAD1</accession>
<dbReference type="AlphaFoldDB" id="A0A8D9BAD1"/>
<keyword evidence="3 6" id="KW-0812">Transmembrane</keyword>
<evidence type="ECO:0000256" key="6">
    <source>
        <dbReference type="SAM" id="Phobius"/>
    </source>
</evidence>
<evidence type="ECO:0000256" key="4">
    <source>
        <dbReference type="ARBA" id="ARBA00022989"/>
    </source>
</evidence>
<evidence type="ECO:0000256" key="3">
    <source>
        <dbReference type="ARBA" id="ARBA00022692"/>
    </source>
</evidence>
<evidence type="ECO:0000256" key="1">
    <source>
        <dbReference type="ARBA" id="ARBA00004651"/>
    </source>
</evidence>
<keyword evidence="5 6" id="KW-0472">Membrane</keyword>
<evidence type="ECO:0000313" key="7">
    <source>
        <dbReference type="EMBL" id="CAG6779500.1"/>
    </source>
</evidence>
<dbReference type="InterPro" id="IPR013604">
    <property type="entry name" value="7TM_chemorcpt"/>
</dbReference>
<keyword evidence="2" id="KW-1003">Cell membrane</keyword>
<dbReference type="EMBL" id="HBUF01614376">
    <property type="protein sequence ID" value="CAG6779499.1"/>
    <property type="molecule type" value="Transcribed_RNA"/>
</dbReference>
<evidence type="ECO:0000256" key="5">
    <source>
        <dbReference type="ARBA" id="ARBA00023136"/>
    </source>
</evidence>
<dbReference type="GO" id="GO:0050909">
    <property type="term" value="P:sensory perception of taste"/>
    <property type="evidence" value="ECO:0007669"/>
    <property type="project" value="InterPro"/>
</dbReference>
<proteinExistence type="predicted"/>